<protein>
    <submittedName>
        <fullName evidence="1">Uncharacterized protein</fullName>
    </submittedName>
</protein>
<reference evidence="1" key="1">
    <citation type="journal article" date="2022" name="bioRxiv">
        <title>Sequencing and chromosome-scale assembly of the giantPleurodeles waltlgenome.</title>
        <authorList>
            <person name="Brown T."/>
            <person name="Elewa A."/>
            <person name="Iarovenko S."/>
            <person name="Subramanian E."/>
            <person name="Araus A.J."/>
            <person name="Petzold A."/>
            <person name="Susuki M."/>
            <person name="Suzuki K.-i.T."/>
            <person name="Hayashi T."/>
            <person name="Toyoda A."/>
            <person name="Oliveira C."/>
            <person name="Osipova E."/>
            <person name="Leigh N.D."/>
            <person name="Simon A."/>
            <person name="Yun M.H."/>
        </authorList>
    </citation>
    <scope>NUCLEOTIDE SEQUENCE</scope>
    <source>
        <strain evidence="1">20211129_DDA</strain>
        <tissue evidence="1">Liver</tissue>
    </source>
</reference>
<comment type="caution">
    <text evidence="1">The sequence shown here is derived from an EMBL/GenBank/DDBJ whole genome shotgun (WGS) entry which is preliminary data.</text>
</comment>
<dbReference type="EMBL" id="JANPWB010000016">
    <property type="protein sequence ID" value="KAJ1080989.1"/>
    <property type="molecule type" value="Genomic_DNA"/>
</dbReference>
<keyword evidence="2" id="KW-1185">Reference proteome</keyword>
<sequence>LLPGGSVSWGARKCWGCERFGVPTQSHGGGQQQLAVGCERGADHGVWQ</sequence>
<evidence type="ECO:0000313" key="1">
    <source>
        <dbReference type="EMBL" id="KAJ1080989.1"/>
    </source>
</evidence>
<feature type="non-terminal residue" evidence="1">
    <location>
        <position position="48"/>
    </location>
</feature>
<dbReference type="Proteomes" id="UP001066276">
    <property type="component" value="Chromosome 12"/>
</dbReference>
<evidence type="ECO:0000313" key="2">
    <source>
        <dbReference type="Proteomes" id="UP001066276"/>
    </source>
</evidence>
<name>A0AAV7KSR7_PLEWA</name>
<organism evidence="1 2">
    <name type="scientific">Pleurodeles waltl</name>
    <name type="common">Iberian ribbed newt</name>
    <dbReference type="NCBI Taxonomy" id="8319"/>
    <lineage>
        <taxon>Eukaryota</taxon>
        <taxon>Metazoa</taxon>
        <taxon>Chordata</taxon>
        <taxon>Craniata</taxon>
        <taxon>Vertebrata</taxon>
        <taxon>Euteleostomi</taxon>
        <taxon>Amphibia</taxon>
        <taxon>Batrachia</taxon>
        <taxon>Caudata</taxon>
        <taxon>Salamandroidea</taxon>
        <taxon>Salamandridae</taxon>
        <taxon>Pleurodelinae</taxon>
        <taxon>Pleurodeles</taxon>
    </lineage>
</organism>
<feature type="non-terminal residue" evidence="1">
    <location>
        <position position="1"/>
    </location>
</feature>
<gene>
    <name evidence="1" type="ORF">NDU88_001176</name>
</gene>
<dbReference type="AlphaFoldDB" id="A0AAV7KSR7"/>
<proteinExistence type="predicted"/>
<accession>A0AAV7KSR7</accession>